<dbReference type="AlphaFoldDB" id="A0A813ZBB3"/>
<feature type="chain" id="PRO_5036223723" description="Lysozyme" evidence="3">
    <location>
        <begin position="17"/>
        <end position="210"/>
    </location>
</feature>
<dbReference type="EMBL" id="CAJNOM010000404">
    <property type="protein sequence ID" value="CAF1418931.1"/>
    <property type="molecule type" value="Genomic_DNA"/>
</dbReference>
<evidence type="ECO:0000256" key="1">
    <source>
        <dbReference type="ARBA" id="ARBA00010646"/>
    </source>
</evidence>
<comment type="similarity">
    <text evidence="1">Belongs to the glycosyl hydrolase 25 family.</text>
</comment>
<evidence type="ECO:0000256" key="3">
    <source>
        <dbReference type="SAM" id="SignalP"/>
    </source>
</evidence>
<dbReference type="GO" id="GO:0016998">
    <property type="term" value="P:cell wall macromolecule catabolic process"/>
    <property type="evidence" value="ECO:0007669"/>
    <property type="project" value="InterPro"/>
</dbReference>
<evidence type="ECO:0008006" key="9">
    <source>
        <dbReference type="Google" id="ProtNLM"/>
    </source>
</evidence>
<dbReference type="InterPro" id="IPR051595">
    <property type="entry name" value="GH25_Enzymes"/>
</dbReference>
<comment type="caution">
    <text evidence="4">The sequence shown here is derived from an EMBL/GenBank/DDBJ whole genome shotgun (WGS) entry which is preliminary data.</text>
</comment>
<dbReference type="Proteomes" id="UP000663832">
    <property type="component" value="Unassembled WGS sequence"/>
</dbReference>
<keyword evidence="2 3" id="KW-0732">Signal</keyword>
<evidence type="ECO:0000256" key="2">
    <source>
        <dbReference type="ARBA" id="ARBA00022729"/>
    </source>
</evidence>
<dbReference type="Proteomes" id="UP000663877">
    <property type="component" value="Unassembled WGS sequence"/>
</dbReference>
<name>A0A813ZBB3_9BILA</name>
<dbReference type="GO" id="GO:0007165">
    <property type="term" value="P:signal transduction"/>
    <property type="evidence" value="ECO:0007669"/>
    <property type="project" value="TreeGrafter"/>
</dbReference>
<dbReference type="Pfam" id="PF01183">
    <property type="entry name" value="Glyco_hydro_25"/>
    <property type="match status" value="1"/>
</dbReference>
<dbReference type="InterPro" id="IPR002053">
    <property type="entry name" value="Glyco_hydro_25"/>
</dbReference>
<dbReference type="GO" id="GO:0003796">
    <property type="term" value="F:lysozyme activity"/>
    <property type="evidence" value="ECO:0007669"/>
    <property type="project" value="InterPro"/>
</dbReference>
<evidence type="ECO:0000313" key="5">
    <source>
        <dbReference type="EMBL" id="CAF1418385.1"/>
    </source>
</evidence>
<evidence type="ECO:0000313" key="4">
    <source>
        <dbReference type="EMBL" id="CAF0896208.1"/>
    </source>
</evidence>
<reference evidence="4" key="1">
    <citation type="submission" date="2021-02" db="EMBL/GenBank/DDBJ databases">
        <authorList>
            <person name="Nowell W R."/>
        </authorList>
    </citation>
    <scope>NUCLEOTIDE SEQUENCE</scope>
</reference>
<feature type="signal peptide" evidence="3">
    <location>
        <begin position="1"/>
        <end position="16"/>
    </location>
</feature>
<protein>
    <recommendedName>
        <fullName evidence="9">Lysozyme</fullName>
    </recommendedName>
</protein>
<proteinExistence type="inferred from homology"/>
<dbReference type="GO" id="GO:0009253">
    <property type="term" value="P:peptidoglycan catabolic process"/>
    <property type="evidence" value="ECO:0007669"/>
    <property type="project" value="InterPro"/>
</dbReference>
<dbReference type="PANTHER" id="PTHR23208">
    <property type="entry name" value="LYSOZYME PROTEIN"/>
    <property type="match status" value="1"/>
</dbReference>
<accession>A0A813ZBB3</accession>
<sequence>MFMQIFLISSVPIILATIGVDVSQKVSQIQFECLKDSGYKFIIVRVYRKNGIVDSNCAETIKNARAVGLKQIEAYFLPCFSCGDASQQVIETIDYLKDENVEIDRLWLNIEGKWNNNNSTDINIQFIEELIVQISNLGIKFGIFTSKSQWISIMNNITKFSSYAPLWYIEHDNEKSFDDFQTFGGWTQPSMKQFIGDVKECGVILNKNFS</sequence>
<dbReference type="InterPro" id="IPR017853">
    <property type="entry name" value="GH"/>
</dbReference>
<organism evidence="4 8">
    <name type="scientific">Adineta steineri</name>
    <dbReference type="NCBI Taxonomy" id="433720"/>
    <lineage>
        <taxon>Eukaryota</taxon>
        <taxon>Metazoa</taxon>
        <taxon>Spiralia</taxon>
        <taxon>Gnathifera</taxon>
        <taxon>Rotifera</taxon>
        <taxon>Eurotatoria</taxon>
        <taxon>Bdelloidea</taxon>
        <taxon>Adinetida</taxon>
        <taxon>Adinetidae</taxon>
        <taxon>Adineta</taxon>
    </lineage>
</organism>
<keyword evidence="7" id="KW-1185">Reference proteome</keyword>
<dbReference type="EMBL" id="CAJNOM010000403">
    <property type="protein sequence ID" value="CAF1418385.1"/>
    <property type="molecule type" value="Genomic_DNA"/>
</dbReference>
<dbReference type="Gene3D" id="3.20.20.80">
    <property type="entry name" value="Glycosidases"/>
    <property type="match status" value="1"/>
</dbReference>
<dbReference type="CDD" id="cd06416">
    <property type="entry name" value="GH25_Lys1-like"/>
    <property type="match status" value="1"/>
</dbReference>
<dbReference type="PROSITE" id="PS51904">
    <property type="entry name" value="GLYCOSYL_HYDROL_F25_2"/>
    <property type="match status" value="1"/>
</dbReference>
<evidence type="ECO:0000313" key="8">
    <source>
        <dbReference type="Proteomes" id="UP000663877"/>
    </source>
</evidence>
<evidence type="ECO:0000313" key="7">
    <source>
        <dbReference type="Proteomes" id="UP000663832"/>
    </source>
</evidence>
<gene>
    <name evidence="4" type="ORF">BJG266_LOCUS10225</name>
    <name evidence="5" type="ORF">QVE165_LOCUS38056</name>
    <name evidence="6" type="ORF">QVE165_LOCUS38097</name>
</gene>
<dbReference type="OrthoDB" id="2251794at2759"/>
<evidence type="ECO:0000313" key="6">
    <source>
        <dbReference type="EMBL" id="CAF1418931.1"/>
    </source>
</evidence>
<dbReference type="PANTHER" id="PTHR23208:SF36">
    <property type="entry name" value="LYSOZYME-RELATED"/>
    <property type="match status" value="1"/>
</dbReference>
<dbReference type="EMBL" id="CAJNOI010000035">
    <property type="protein sequence ID" value="CAF0896208.1"/>
    <property type="molecule type" value="Genomic_DNA"/>
</dbReference>
<dbReference type="SUPFAM" id="SSF51445">
    <property type="entry name" value="(Trans)glycosidases"/>
    <property type="match status" value="1"/>
</dbReference>